<keyword evidence="4 7" id="KW-1133">Transmembrane helix</keyword>
<feature type="transmembrane region" description="Helical" evidence="7">
    <location>
        <begin position="239"/>
        <end position="257"/>
    </location>
</feature>
<gene>
    <name evidence="9" type="ORF">EHYA_01426</name>
</gene>
<dbReference type="PANTHER" id="PTHR32322:SF9">
    <property type="entry name" value="AMINO-ACID METABOLITE EFFLUX PUMP-RELATED"/>
    <property type="match status" value="1"/>
</dbReference>
<comment type="similarity">
    <text evidence="2">Belongs to the EamA transporter family.</text>
</comment>
<evidence type="ECO:0000256" key="1">
    <source>
        <dbReference type="ARBA" id="ARBA00004141"/>
    </source>
</evidence>
<dbReference type="EMBL" id="BIFH01000014">
    <property type="protein sequence ID" value="GCD93777.1"/>
    <property type="molecule type" value="Genomic_DNA"/>
</dbReference>
<evidence type="ECO:0000313" key="9">
    <source>
        <dbReference type="EMBL" id="GCD93777.1"/>
    </source>
</evidence>
<feature type="transmembrane region" description="Helical" evidence="7">
    <location>
        <begin position="147"/>
        <end position="166"/>
    </location>
</feature>
<feature type="transmembrane region" description="Helical" evidence="7">
    <location>
        <begin position="263"/>
        <end position="280"/>
    </location>
</feature>
<feature type="transmembrane region" description="Helical" evidence="7">
    <location>
        <begin position="33"/>
        <end position="52"/>
    </location>
</feature>
<dbReference type="AlphaFoldDB" id="A0A401YGT0"/>
<feature type="transmembrane region" description="Helical" evidence="7">
    <location>
        <begin position="64"/>
        <end position="82"/>
    </location>
</feature>
<evidence type="ECO:0000256" key="4">
    <source>
        <dbReference type="ARBA" id="ARBA00022989"/>
    </source>
</evidence>
<proteinExistence type="inferred from homology"/>
<dbReference type="InterPro" id="IPR050638">
    <property type="entry name" value="AA-Vitamin_Transporters"/>
</dbReference>
<evidence type="ECO:0000256" key="6">
    <source>
        <dbReference type="SAM" id="MobiDB-lite"/>
    </source>
</evidence>
<feature type="domain" description="EamA" evidence="8">
    <location>
        <begin position="151"/>
        <end position="280"/>
    </location>
</feature>
<feature type="compositionally biased region" description="Low complexity" evidence="6">
    <location>
        <begin position="290"/>
        <end position="311"/>
    </location>
</feature>
<feature type="domain" description="EamA" evidence="8">
    <location>
        <begin position="4"/>
        <end position="136"/>
    </location>
</feature>
<dbReference type="RefSeq" id="WP_170222115.1">
    <property type="nucleotide sequence ID" value="NZ_BIFH01000014.1"/>
</dbReference>
<reference evidence="9 10" key="1">
    <citation type="submission" date="2018-12" db="EMBL/GenBank/DDBJ databases">
        <title>Draft genome sequence of Embleya hyalina NBRC 13850T.</title>
        <authorList>
            <person name="Komaki H."/>
            <person name="Hosoyama A."/>
            <person name="Kimura A."/>
            <person name="Ichikawa N."/>
            <person name="Tamura T."/>
        </authorList>
    </citation>
    <scope>NUCLEOTIDE SEQUENCE [LARGE SCALE GENOMIC DNA]</scope>
    <source>
        <strain evidence="9 10">NBRC 13850</strain>
    </source>
</reference>
<keyword evidence="3 7" id="KW-0812">Transmembrane</keyword>
<name>A0A401YGT0_9ACTN</name>
<evidence type="ECO:0000256" key="5">
    <source>
        <dbReference type="ARBA" id="ARBA00023136"/>
    </source>
</evidence>
<dbReference type="InterPro" id="IPR000620">
    <property type="entry name" value="EamA_dom"/>
</dbReference>
<organism evidence="9 10">
    <name type="scientific">Embleya hyalina</name>
    <dbReference type="NCBI Taxonomy" id="516124"/>
    <lineage>
        <taxon>Bacteria</taxon>
        <taxon>Bacillati</taxon>
        <taxon>Actinomycetota</taxon>
        <taxon>Actinomycetes</taxon>
        <taxon>Kitasatosporales</taxon>
        <taxon>Streptomycetaceae</taxon>
        <taxon>Embleya</taxon>
    </lineage>
</organism>
<keyword evidence="5 7" id="KW-0472">Membrane</keyword>
<dbReference type="GO" id="GO:0016020">
    <property type="term" value="C:membrane"/>
    <property type="evidence" value="ECO:0007669"/>
    <property type="project" value="UniProtKB-SubCell"/>
</dbReference>
<evidence type="ECO:0000256" key="7">
    <source>
        <dbReference type="SAM" id="Phobius"/>
    </source>
</evidence>
<feature type="region of interest" description="Disordered" evidence="6">
    <location>
        <begin position="290"/>
        <end position="325"/>
    </location>
</feature>
<dbReference type="PANTHER" id="PTHR32322">
    <property type="entry name" value="INNER MEMBRANE TRANSPORTER"/>
    <property type="match status" value="1"/>
</dbReference>
<feature type="transmembrane region" description="Helical" evidence="7">
    <location>
        <begin position="178"/>
        <end position="195"/>
    </location>
</feature>
<comment type="subcellular location">
    <subcellularLocation>
        <location evidence="1">Membrane</location>
        <topology evidence="1">Multi-pass membrane protein</topology>
    </subcellularLocation>
</comment>
<evidence type="ECO:0000313" key="10">
    <source>
        <dbReference type="Proteomes" id="UP000286931"/>
    </source>
</evidence>
<dbReference type="Proteomes" id="UP000286931">
    <property type="component" value="Unassembled WGS sequence"/>
</dbReference>
<evidence type="ECO:0000256" key="3">
    <source>
        <dbReference type="ARBA" id="ARBA00022692"/>
    </source>
</evidence>
<feature type="transmembrane region" description="Helical" evidence="7">
    <location>
        <begin position="123"/>
        <end position="141"/>
    </location>
</feature>
<comment type="caution">
    <text evidence="9">The sequence shown here is derived from an EMBL/GenBank/DDBJ whole genome shotgun (WGS) entry which is preliminary data.</text>
</comment>
<feature type="transmembrane region" description="Helical" evidence="7">
    <location>
        <begin position="94"/>
        <end position="111"/>
    </location>
</feature>
<dbReference type="InterPro" id="IPR037185">
    <property type="entry name" value="EmrE-like"/>
</dbReference>
<keyword evidence="10" id="KW-1185">Reference proteome</keyword>
<accession>A0A401YGT0</accession>
<feature type="transmembrane region" description="Helical" evidence="7">
    <location>
        <begin position="207"/>
        <end position="227"/>
    </location>
</feature>
<feature type="transmembrane region" description="Helical" evidence="7">
    <location>
        <begin position="7"/>
        <end position="27"/>
    </location>
</feature>
<sequence>MSRRGALLFACMCVIWGIPYLLIKVAVDEVSPGVLVFARTGLGALLLLPFALRGGGMRGLAPYKWPLLVFAVTEFVGPWWMLSDAERRLSSSTTGLLIASVPIFGAVLVYLTGGTERMGPVRWAGLAIGFGGVAVLAGPTLGGGDPWAAVEVLATALCYAGAALVAERRLKDVPSLPMTVVCLGFTALVYTPLAAVQWPAHAPGGKALGAIGVLALVCTAIAMVIFFELVREVGAARATVITYVNPAVAVAAGVLILDETFTLAIGASFVLILGGAVLATRKNAAPAATPAATPAGAAATETEVTATTAATDELPGSMDASTQSG</sequence>
<evidence type="ECO:0000256" key="2">
    <source>
        <dbReference type="ARBA" id="ARBA00007362"/>
    </source>
</evidence>
<dbReference type="Pfam" id="PF00892">
    <property type="entry name" value="EamA"/>
    <property type="match status" value="2"/>
</dbReference>
<evidence type="ECO:0000259" key="8">
    <source>
        <dbReference type="Pfam" id="PF00892"/>
    </source>
</evidence>
<dbReference type="SUPFAM" id="SSF103481">
    <property type="entry name" value="Multidrug resistance efflux transporter EmrE"/>
    <property type="match status" value="2"/>
</dbReference>
<protein>
    <submittedName>
        <fullName evidence="9">Membrane protein</fullName>
    </submittedName>
</protein>